<dbReference type="Pfam" id="PF01432">
    <property type="entry name" value="Peptidase_M3"/>
    <property type="match status" value="1"/>
</dbReference>
<reference evidence="9" key="1">
    <citation type="submission" date="2022-07" db="EMBL/GenBank/DDBJ databases">
        <title>Phylogenomic reconstructions and comparative analyses of Kickxellomycotina fungi.</title>
        <authorList>
            <person name="Reynolds N.K."/>
            <person name="Stajich J.E."/>
            <person name="Barry K."/>
            <person name="Grigoriev I.V."/>
            <person name="Crous P."/>
            <person name="Smith M.E."/>
        </authorList>
    </citation>
    <scope>NUCLEOTIDE SEQUENCE</scope>
    <source>
        <strain evidence="9">BCRC 34381</strain>
    </source>
</reference>
<keyword evidence="2 7" id="KW-0645">Protease</keyword>
<sequence length="348" mass="39090">AYYMRKLAEQKHGLREEEVKQYFSLSKATCGMLDIYQEMLGLRIIQVSNPSVWHPDVAMYEVWEADEDAFVGHFYLDLHPRDGKYSHAAVWRIRPGYTRSDGTREFPVAAMVANFPKPTPTPTAPALLTHKNVITLMHELGHVFHNLCAHTKWSQFHGTRVERDFVEAPSQMLESWAWEPASLRRFAIHHETGEPIPKAMVTRLVAAKNEGAGLDNLCQVFLGIYDLAIHSTTDGAIGIAQTYIEMRNRIMMVGDGGVNAVRVATLGHLAGGYSSRLYGYLWAEVFSADMYASRFKSEGVDNPKTGREYRNEILRPGGSRDAMESLVRFLGRQPNNTAFLKSVGLLAG</sequence>
<evidence type="ECO:0000256" key="2">
    <source>
        <dbReference type="ARBA" id="ARBA00022670"/>
    </source>
</evidence>
<name>A0A9W7XYA1_9FUNG</name>
<evidence type="ECO:0000256" key="7">
    <source>
        <dbReference type="RuleBase" id="RU003435"/>
    </source>
</evidence>
<evidence type="ECO:0000259" key="8">
    <source>
        <dbReference type="Pfam" id="PF01432"/>
    </source>
</evidence>
<dbReference type="InterPro" id="IPR045090">
    <property type="entry name" value="Pept_M3A_M3B"/>
</dbReference>
<dbReference type="InterPro" id="IPR024077">
    <property type="entry name" value="Neurolysin/TOP_dom2"/>
</dbReference>
<dbReference type="SUPFAM" id="SSF55486">
    <property type="entry name" value="Metalloproteases ('zincins'), catalytic domain"/>
    <property type="match status" value="1"/>
</dbReference>
<dbReference type="AlphaFoldDB" id="A0A9W7XYA1"/>
<dbReference type="GO" id="GO:0005758">
    <property type="term" value="C:mitochondrial intermembrane space"/>
    <property type="evidence" value="ECO:0007669"/>
    <property type="project" value="TreeGrafter"/>
</dbReference>
<comment type="caution">
    <text evidence="9">The sequence shown here is derived from an EMBL/GenBank/DDBJ whole genome shotgun (WGS) entry which is preliminary data.</text>
</comment>
<comment type="cofactor">
    <cofactor evidence="7">
        <name>Zn(2+)</name>
        <dbReference type="ChEBI" id="CHEBI:29105"/>
    </cofactor>
    <text evidence="7">Binds 1 zinc ion.</text>
</comment>
<dbReference type="Proteomes" id="UP001143981">
    <property type="component" value="Unassembled WGS sequence"/>
</dbReference>
<evidence type="ECO:0000256" key="3">
    <source>
        <dbReference type="ARBA" id="ARBA00022723"/>
    </source>
</evidence>
<keyword evidence="6 7" id="KW-0482">Metalloprotease</keyword>
<dbReference type="GO" id="GO:0006518">
    <property type="term" value="P:peptide metabolic process"/>
    <property type="evidence" value="ECO:0007669"/>
    <property type="project" value="TreeGrafter"/>
</dbReference>
<protein>
    <submittedName>
        <fullName evidence="9">Metalloendopeptidase</fullName>
        <ecNumber evidence="9">3.4.24.37</ecNumber>
    </submittedName>
</protein>
<evidence type="ECO:0000256" key="4">
    <source>
        <dbReference type="ARBA" id="ARBA00022801"/>
    </source>
</evidence>
<dbReference type="EC" id="3.4.24.37" evidence="9"/>
<organism evidence="9 10">
    <name type="scientific">Coemansia biformis</name>
    <dbReference type="NCBI Taxonomy" id="1286918"/>
    <lineage>
        <taxon>Eukaryota</taxon>
        <taxon>Fungi</taxon>
        <taxon>Fungi incertae sedis</taxon>
        <taxon>Zoopagomycota</taxon>
        <taxon>Kickxellomycotina</taxon>
        <taxon>Kickxellomycetes</taxon>
        <taxon>Kickxellales</taxon>
        <taxon>Kickxellaceae</taxon>
        <taxon>Coemansia</taxon>
    </lineage>
</organism>
<evidence type="ECO:0000256" key="5">
    <source>
        <dbReference type="ARBA" id="ARBA00022833"/>
    </source>
</evidence>
<comment type="similarity">
    <text evidence="1 7">Belongs to the peptidase M3 family.</text>
</comment>
<evidence type="ECO:0000256" key="6">
    <source>
        <dbReference type="ARBA" id="ARBA00023049"/>
    </source>
</evidence>
<dbReference type="PANTHER" id="PTHR11804:SF84">
    <property type="entry name" value="SACCHAROLYSIN"/>
    <property type="match status" value="1"/>
</dbReference>
<dbReference type="GO" id="GO:0006508">
    <property type="term" value="P:proteolysis"/>
    <property type="evidence" value="ECO:0007669"/>
    <property type="project" value="UniProtKB-KW"/>
</dbReference>
<feature type="non-terminal residue" evidence="9">
    <location>
        <position position="1"/>
    </location>
</feature>
<dbReference type="InterPro" id="IPR001567">
    <property type="entry name" value="Pept_M3A_M3B_dom"/>
</dbReference>
<dbReference type="PANTHER" id="PTHR11804">
    <property type="entry name" value="PROTEASE M3 THIMET OLIGOPEPTIDASE-RELATED"/>
    <property type="match status" value="1"/>
</dbReference>
<dbReference type="GO" id="GO:0004222">
    <property type="term" value="F:metalloendopeptidase activity"/>
    <property type="evidence" value="ECO:0007669"/>
    <property type="project" value="UniProtKB-EC"/>
</dbReference>
<dbReference type="OrthoDB" id="534666at2759"/>
<evidence type="ECO:0000313" key="9">
    <source>
        <dbReference type="EMBL" id="KAJ1720638.1"/>
    </source>
</evidence>
<dbReference type="Gene3D" id="3.40.390.10">
    <property type="entry name" value="Collagenase (Catalytic Domain)"/>
    <property type="match status" value="1"/>
</dbReference>
<keyword evidence="10" id="KW-1185">Reference proteome</keyword>
<keyword evidence="4 7" id="KW-0378">Hydrolase</keyword>
<gene>
    <name evidence="9" type="primary">PRD1_9</name>
    <name evidence="9" type="ORF">LPJ61_006135</name>
</gene>
<dbReference type="FunFam" id="3.40.390.10:FF:000006">
    <property type="entry name" value="Thimet oligopeptidase 1"/>
    <property type="match status" value="1"/>
</dbReference>
<dbReference type="GO" id="GO:0046872">
    <property type="term" value="F:metal ion binding"/>
    <property type="evidence" value="ECO:0007669"/>
    <property type="project" value="UniProtKB-UniRule"/>
</dbReference>
<dbReference type="Gene3D" id="1.10.1370.10">
    <property type="entry name" value="Neurolysin, domain 3"/>
    <property type="match status" value="1"/>
</dbReference>
<keyword evidence="5 7" id="KW-0862">Zinc</keyword>
<dbReference type="EMBL" id="JANBOI010002635">
    <property type="protein sequence ID" value="KAJ1720638.1"/>
    <property type="molecule type" value="Genomic_DNA"/>
</dbReference>
<proteinExistence type="inferred from homology"/>
<evidence type="ECO:0000256" key="1">
    <source>
        <dbReference type="ARBA" id="ARBA00006040"/>
    </source>
</evidence>
<dbReference type="InterPro" id="IPR024079">
    <property type="entry name" value="MetalloPept_cat_dom_sf"/>
</dbReference>
<evidence type="ECO:0000313" key="10">
    <source>
        <dbReference type="Proteomes" id="UP001143981"/>
    </source>
</evidence>
<feature type="domain" description="Peptidase M3A/M3B catalytic" evidence="8">
    <location>
        <begin position="1"/>
        <end position="344"/>
    </location>
</feature>
<keyword evidence="3 7" id="KW-0479">Metal-binding</keyword>
<accession>A0A9W7XYA1</accession>